<sequence length="116" mass="13335">MSPVMFDEIVNRVGPRVKKTDTLFRRSLSPGLKIAITLRHLATGDKTKRAYYRTKVHNERIEEQKTVPALYTTTAIWVNVKICFTTVHVGEHYIFNRPIGYFLGNPYRAVDVLAIV</sequence>
<dbReference type="Proteomes" id="UP000596742">
    <property type="component" value="Unassembled WGS sequence"/>
</dbReference>
<gene>
    <name evidence="1" type="ORF">MGAL_10B014452</name>
</gene>
<comment type="caution">
    <text evidence="1">The sequence shown here is derived from an EMBL/GenBank/DDBJ whole genome shotgun (WGS) entry which is preliminary data.</text>
</comment>
<dbReference type="AlphaFoldDB" id="A0A8B6H6I4"/>
<name>A0A8B6H6I4_MYTGA</name>
<reference evidence="1" key="1">
    <citation type="submission" date="2018-11" db="EMBL/GenBank/DDBJ databases">
        <authorList>
            <person name="Alioto T."/>
            <person name="Alioto T."/>
        </authorList>
    </citation>
    <scope>NUCLEOTIDE SEQUENCE</scope>
</reference>
<dbReference type="EMBL" id="UYJE01009617">
    <property type="protein sequence ID" value="VDI74964.1"/>
    <property type="molecule type" value="Genomic_DNA"/>
</dbReference>
<proteinExistence type="predicted"/>
<organism evidence="1 2">
    <name type="scientific">Mytilus galloprovincialis</name>
    <name type="common">Mediterranean mussel</name>
    <dbReference type="NCBI Taxonomy" id="29158"/>
    <lineage>
        <taxon>Eukaryota</taxon>
        <taxon>Metazoa</taxon>
        <taxon>Spiralia</taxon>
        <taxon>Lophotrochozoa</taxon>
        <taxon>Mollusca</taxon>
        <taxon>Bivalvia</taxon>
        <taxon>Autobranchia</taxon>
        <taxon>Pteriomorphia</taxon>
        <taxon>Mytilida</taxon>
        <taxon>Mytiloidea</taxon>
        <taxon>Mytilidae</taxon>
        <taxon>Mytilinae</taxon>
        <taxon>Mytilus</taxon>
    </lineage>
</organism>
<accession>A0A8B6H6I4</accession>
<evidence type="ECO:0000313" key="1">
    <source>
        <dbReference type="EMBL" id="VDI74964.1"/>
    </source>
</evidence>
<evidence type="ECO:0000313" key="2">
    <source>
        <dbReference type="Proteomes" id="UP000596742"/>
    </source>
</evidence>
<keyword evidence="2" id="KW-1185">Reference proteome</keyword>
<protein>
    <submittedName>
        <fullName evidence="1">Uncharacterized protein</fullName>
    </submittedName>
</protein>
<dbReference type="OrthoDB" id="10051449at2759"/>